<dbReference type="GO" id="GO:0016616">
    <property type="term" value="F:oxidoreductase activity, acting on the CH-OH group of donors, NAD or NADP as acceptor"/>
    <property type="evidence" value="ECO:0007669"/>
    <property type="project" value="TreeGrafter"/>
</dbReference>
<dbReference type="InterPro" id="IPR002347">
    <property type="entry name" value="SDR_fam"/>
</dbReference>
<keyword evidence="3" id="KW-1185">Reference proteome</keyword>
<dbReference type="Gene3D" id="3.40.50.720">
    <property type="entry name" value="NAD(P)-binding Rossmann-like Domain"/>
    <property type="match status" value="1"/>
</dbReference>
<name>A0A844Y7L2_9SPHN</name>
<evidence type="ECO:0000313" key="2">
    <source>
        <dbReference type="EMBL" id="MXO54145.1"/>
    </source>
</evidence>
<dbReference type="PRINTS" id="PR00081">
    <property type="entry name" value="GDHRDH"/>
</dbReference>
<gene>
    <name evidence="2" type="ORF">GRI47_09025</name>
</gene>
<comment type="caution">
    <text evidence="2">The sequence shown here is derived from an EMBL/GenBank/DDBJ whole genome shotgun (WGS) entry which is preliminary data.</text>
</comment>
<dbReference type="InterPro" id="IPR020904">
    <property type="entry name" value="Sc_DH/Rdtase_CS"/>
</dbReference>
<dbReference type="SUPFAM" id="SSF51735">
    <property type="entry name" value="NAD(P)-binding Rossmann-fold domains"/>
    <property type="match status" value="1"/>
</dbReference>
<comment type="similarity">
    <text evidence="1">Belongs to the short-chain dehydrogenases/reductases (SDR) family.</text>
</comment>
<dbReference type="CDD" id="cd05233">
    <property type="entry name" value="SDR_c"/>
    <property type="match status" value="1"/>
</dbReference>
<organism evidence="2 3">
    <name type="scientific">Qipengyuania pelagi</name>
    <dbReference type="NCBI Taxonomy" id="994320"/>
    <lineage>
        <taxon>Bacteria</taxon>
        <taxon>Pseudomonadati</taxon>
        <taxon>Pseudomonadota</taxon>
        <taxon>Alphaproteobacteria</taxon>
        <taxon>Sphingomonadales</taxon>
        <taxon>Erythrobacteraceae</taxon>
        <taxon>Qipengyuania</taxon>
    </lineage>
</organism>
<dbReference type="AlphaFoldDB" id="A0A844Y7L2"/>
<dbReference type="Pfam" id="PF13561">
    <property type="entry name" value="adh_short_C2"/>
    <property type="match status" value="1"/>
</dbReference>
<dbReference type="RefSeq" id="WP_160660921.1">
    <property type="nucleotide sequence ID" value="NZ_BAABDV010000001.1"/>
</dbReference>
<evidence type="ECO:0000256" key="1">
    <source>
        <dbReference type="ARBA" id="ARBA00006484"/>
    </source>
</evidence>
<dbReference type="PROSITE" id="PS00061">
    <property type="entry name" value="ADH_SHORT"/>
    <property type="match status" value="1"/>
</dbReference>
<accession>A0A844Y7L2</accession>
<dbReference type="Proteomes" id="UP000430272">
    <property type="component" value="Unassembled WGS sequence"/>
</dbReference>
<proteinExistence type="inferred from homology"/>
<sequence length="264" mass="27347">MSGRLAGKRIAILGAGQTRGDTEGNGRAMARIFSREGADLLLIDRDESAAQATADICTGPNAVMVADVAEEGAADRIAEAAKARWGGLDGLVYNIGIGDGGDGPAGRVEDEAWDRIMLVNLTAARRVMGACIPLLRDSGHGAIVAISSLASIAPSPMISYSVSKAGMNRLVQSVAFHEAAHQVRCNAITPGLIDTPMAIEGHSKASGIDKEALRKGRDRAVPMGHMGRAEDVAFAALYLMSDEAKFVTGVILPVDGGSSVKVAI</sequence>
<dbReference type="InterPro" id="IPR036291">
    <property type="entry name" value="NAD(P)-bd_dom_sf"/>
</dbReference>
<dbReference type="PRINTS" id="PR00080">
    <property type="entry name" value="SDRFAMILY"/>
</dbReference>
<protein>
    <submittedName>
        <fullName evidence="2">SDR family oxidoreductase</fullName>
    </submittedName>
</protein>
<dbReference type="FunFam" id="3.40.50.720:FF:000084">
    <property type="entry name" value="Short-chain dehydrogenase reductase"/>
    <property type="match status" value="1"/>
</dbReference>
<reference evidence="2 3" key="1">
    <citation type="submission" date="2019-12" db="EMBL/GenBank/DDBJ databases">
        <title>Genomic-based taxomic classification of the family Erythrobacteraceae.</title>
        <authorList>
            <person name="Xu L."/>
        </authorList>
    </citation>
    <scope>NUCLEOTIDE SEQUENCE [LARGE SCALE GENOMIC DNA]</scope>
    <source>
        <strain evidence="2 3">JCM 17468</strain>
    </source>
</reference>
<evidence type="ECO:0000313" key="3">
    <source>
        <dbReference type="Proteomes" id="UP000430272"/>
    </source>
</evidence>
<dbReference type="EMBL" id="WTYD01000001">
    <property type="protein sequence ID" value="MXO54145.1"/>
    <property type="molecule type" value="Genomic_DNA"/>
</dbReference>
<dbReference type="PANTHER" id="PTHR42760">
    <property type="entry name" value="SHORT-CHAIN DEHYDROGENASES/REDUCTASES FAMILY MEMBER"/>
    <property type="match status" value="1"/>
</dbReference>
<dbReference type="OrthoDB" id="7500984at2"/>